<dbReference type="AlphaFoldDB" id="A0A7W7YHU6"/>
<feature type="transmembrane region" description="Helical" evidence="1">
    <location>
        <begin position="48"/>
        <end position="74"/>
    </location>
</feature>
<feature type="transmembrane region" description="Helical" evidence="1">
    <location>
        <begin position="133"/>
        <end position="150"/>
    </location>
</feature>
<gene>
    <name evidence="2" type="ORF">HNQ64_000616</name>
</gene>
<dbReference type="Proteomes" id="UP000534294">
    <property type="component" value="Unassembled WGS sequence"/>
</dbReference>
<accession>A0A7W7YHU6</accession>
<organism evidence="2 3">
    <name type="scientific">Prosthecobacter dejongeii</name>
    <dbReference type="NCBI Taxonomy" id="48465"/>
    <lineage>
        <taxon>Bacteria</taxon>
        <taxon>Pseudomonadati</taxon>
        <taxon>Verrucomicrobiota</taxon>
        <taxon>Verrucomicrobiia</taxon>
        <taxon>Verrucomicrobiales</taxon>
        <taxon>Verrucomicrobiaceae</taxon>
        <taxon>Prosthecobacter</taxon>
    </lineage>
</organism>
<reference evidence="2 3" key="1">
    <citation type="submission" date="2020-08" db="EMBL/GenBank/DDBJ databases">
        <title>Genomic Encyclopedia of Type Strains, Phase IV (KMG-IV): sequencing the most valuable type-strain genomes for metagenomic binning, comparative biology and taxonomic classification.</title>
        <authorList>
            <person name="Goeker M."/>
        </authorList>
    </citation>
    <scope>NUCLEOTIDE SEQUENCE [LARGE SCALE GENOMIC DNA]</scope>
    <source>
        <strain evidence="2 3">DSM 12251</strain>
    </source>
</reference>
<protein>
    <submittedName>
        <fullName evidence="2">Uncharacterized protein</fullName>
    </submittedName>
</protein>
<keyword evidence="3" id="KW-1185">Reference proteome</keyword>
<evidence type="ECO:0000313" key="2">
    <source>
        <dbReference type="EMBL" id="MBB5036382.1"/>
    </source>
</evidence>
<keyword evidence="1" id="KW-0812">Transmembrane</keyword>
<name>A0A7W7YHU6_9BACT</name>
<dbReference type="EMBL" id="JACHIF010000001">
    <property type="protein sequence ID" value="MBB5036382.1"/>
    <property type="molecule type" value="Genomic_DNA"/>
</dbReference>
<proteinExistence type="predicted"/>
<sequence length="174" mass="19598">MKNRKVLIVSLIWCLSTLLWVAHPFLMIGFFEVTQHLDWYPPEADSIGIPIAGGFLIAVLGYPFFFVLCCAASVAAQPPLRLLSWDRSRPWQSSLISALFGILALYSLESAFYSYKLLQEIRASELKDRQDVAVYRIVFSLGWVLLWLTLRSCFMSRSQKTDGGNAPLDESASA</sequence>
<keyword evidence="1" id="KW-1133">Transmembrane helix</keyword>
<evidence type="ECO:0000313" key="3">
    <source>
        <dbReference type="Proteomes" id="UP000534294"/>
    </source>
</evidence>
<comment type="caution">
    <text evidence="2">The sequence shown here is derived from an EMBL/GenBank/DDBJ whole genome shotgun (WGS) entry which is preliminary data.</text>
</comment>
<keyword evidence="1" id="KW-0472">Membrane</keyword>
<evidence type="ECO:0000256" key="1">
    <source>
        <dbReference type="SAM" id="Phobius"/>
    </source>
</evidence>
<feature type="transmembrane region" description="Helical" evidence="1">
    <location>
        <begin position="95"/>
        <end position="113"/>
    </location>
</feature>